<dbReference type="InterPro" id="IPR007736">
    <property type="entry name" value="Caleosin-related"/>
</dbReference>
<evidence type="ECO:0000313" key="5">
    <source>
        <dbReference type="Proteomes" id="UP000886523"/>
    </source>
</evidence>
<keyword evidence="2" id="KW-0812">Transmembrane</keyword>
<dbReference type="PANTHER" id="PTHR31495:SF0">
    <property type="entry name" value="BINDING PROTEIN CALEOSIN, PUTATIVE (AFU_ORTHOLOGUE AFUA_5G13750)-RELATED"/>
    <property type="match status" value="1"/>
</dbReference>
<reference evidence="4" key="1">
    <citation type="journal article" date="2020" name="Nat. Commun.">
        <title>Large-scale genome sequencing of mycorrhizal fungi provides insights into the early evolution of symbiotic traits.</title>
        <authorList>
            <person name="Miyauchi S."/>
            <person name="Kiss E."/>
            <person name="Kuo A."/>
            <person name="Drula E."/>
            <person name="Kohler A."/>
            <person name="Sanchez-Garcia M."/>
            <person name="Morin E."/>
            <person name="Andreopoulos B."/>
            <person name="Barry K.W."/>
            <person name="Bonito G."/>
            <person name="Buee M."/>
            <person name="Carver A."/>
            <person name="Chen C."/>
            <person name="Cichocki N."/>
            <person name="Clum A."/>
            <person name="Culley D."/>
            <person name="Crous P.W."/>
            <person name="Fauchery L."/>
            <person name="Girlanda M."/>
            <person name="Hayes R.D."/>
            <person name="Keri Z."/>
            <person name="LaButti K."/>
            <person name="Lipzen A."/>
            <person name="Lombard V."/>
            <person name="Magnuson J."/>
            <person name="Maillard F."/>
            <person name="Murat C."/>
            <person name="Nolan M."/>
            <person name="Ohm R.A."/>
            <person name="Pangilinan J."/>
            <person name="Pereira M.F."/>
            <person name="Perotto S."/>
            <person name="Peter M."/>
            <person name="Pfister S."/>
            <person name="Riley R."/>
            <person name="Sitrit Y."/>
            <person name="Stielow J.B."/>
            <person name="Szollosi G."/>
            <person name="Zifcakova L."/>
            <person name="Stursova M."/>
            <person name="Spatafora J.W."/>
            <person name="Tedersoo L."/>
            <person name="Vaario L.M."/>
            <person name="Yamada A."/>
            <person name="Yan M."/>
            <person name="Wang P."/>
            <person name="Xu J."/>
            <person name="Bruns T."/>
            <person name="Baldrian P."/>
            <person name="Vilgalys R."/>
            <person name="Dunand C."/>
            <person name="Henrissat B."/>
            <person name="Grigoriev I.V."/>
            <person name="Hibbett D."/>
            <person name="Nagy L.G."/>
            <person name="Martin F.M."/>
        </authorList>
    </citation>
    <scope>NUCLEOTIDE SEQUENCE</scope>
    <source>
        <strain evidence="4">UP504</strain>
    </source>
</reference>
<proteinExistence type="inferred from homology"/>
<feature type="transmembrane region" description="Helical" evidence="2">
    <location>
        <begin position="81"/>
        <end position="98"/>
    </location>
</feature>
<comment type="caution">
    <text evidence="4">The sequence shown here is derived from an EMBL/GenBank/DDBJ whole genome shotgun (WGS) entry which is preliminary data.</text>
</comment>
<dbReference type="EMBL" id="MU129093">
    <property type="protein sequence ID" value="KAF9506989.1"/>
    <property type="molecule type" value="Genomic_DNA"/>
</dbReference>
<feature type="transmembrane region" description="Helical" evidence="2">
    <location>
        <begin position="49"/>
        <end position="69"/>
    </location>
</feature>
<accession>A0A9P6AJI1</accession>
<keyword evidence="5" id="KW-1185">Reference proteome</keyword>
<keyword evidence="2" id="KW-1133">Transmembrane helix</keyword>
<keyword evidence="2" id="KW-0472">Membrane</keyword>
<dbReference type="GO" id="GO:0005509">
    <property type="term" value="F:calcium ion binding"/>
    <property type="evidence" value="ECO:0007669"/>
    <property type="project" value="InterPro"/>
</dbReference>
<name>A0A9P6AJI1_9AGAM</name>
<feature type="transmembrane region" description="Helical" evidence="2">
    <location>
        <begin position="163"/>
        <end position="184"/>
    </location>
</feature>
<evidence type="ECO:0000313" key="4">
    <source>
        <dbReference type="EMBL" id="KAF9506989.1"/>
    </source>
</evidence>
<comment type="similarity">
    <text evidence="1">Belongs to the caleosin family.</text>
</comment>
<dbReference type="InterPro" id="IPR002048">
    <property type="entry name" value="EF_hand_dom"/>
</dbReference>
<evidence type="ECO:0000256" key="2">
    <source>
        <dbReference type="SAM" id="Phobius"/>
    </source>
</evidence>
<protein>
    <recommendedName>
        <fullName evidence="3">EF-hand domain-containing protein</fullName>
    </recommendedName>
</protein>
<gene>
    <name evidence="4" type="ORF">BS47DRAFT_1333584</name>
</gene>
<organism evidence="4 5">
    <name type="scientific">Hydnum rufescens UP504</name>
    <dbReference type="NCBI Taxonomy" id="1448309"/>
    <lineage>
        <taxon>Eukaryota</taxon>
        <taxon>Fungi</taxon>
        <taxon>Dikarya</taxon>
        <taxon>Basidiomycota</taxon>
        <taxon>Agaricomycotina</taxon>
        <taxon>Agaricomycetes</taxon>
        <taxon>Cantharellales</taxon>
        <taxon>Hydnaceae</taxon>
        <taxon>Hydnum</taxon>
    </lineage>
</organism>
<dbReference type="Pfam" id="PF05042">
    <property type="entry name" value="Caleosin"/>
    <property type="match status" value="2"/>
</dbReference>
<evidence type="ECO:0000259" key="3">
    <source>
        <dbReference type="PROSITE" id="PS50222"/>
    </source>
</evidence>
<dbReference type="PANTHER" id="PTHR31495">
    <property type="entry name" value="PEROXYGENASE 3-RELATED"/>
    <property type="match status" value="1"/>
</dbReference>
<dbReference type="OrthoDB" id="640742at2759"/>
<dbReference type="AlphaFoldDB" id="A0A9P6AJI1"/>
<feature type="domain" description="EF-hand" evidence="3">
    <location>
        <begin position="17"/>
        <end position="52"/>
    </location>
</feature>
<dbReference type="GO" id="GO:0004497">
    <property type="term" value="F:monooxygenase activity"/>
    <property type="evidence" value="ECO:0007669"/>
    <property type="project" value="TreeGrafter"/>
</dbReference>
<dbReference type="PROSITE" id="PS50222">
    <property type="entry name" value="EF_HAND_2"/>
    <property type="match status" value="1"/>
</dbReference>
<evidence type="ECO:0000256" key="1">
    <source>
        <dbReference type="ARBA" id="ARBA00006765"/>
    </source>
</evidence>
<sequence length="218" mass="24574">MSGARAKTNSRRDNNVVEKPALQKHVEFFDVNHDGVITVDETFRGLRSLGWGPIFGLVSVLIIHLPFSYPSLPATPLDDQRGFLKYILSIPAFFWSYVPDPFLRIHIANIHRDKHGSDSGSFNHRGGFDRTSFNEIFTNAAPPAHDSLSFWEGVNLIKRNHDLFDIFGTLAAVFEWFAVYFMLWPADGRCSKEDIKGVMDGSIFESIAGRRKAGEGKK</sequence>
<dbReference type="Proteomes" id="UP000886523">
    <property type="component" value="Unassembled WGS sequence"/>
</dbReference>